<accession>A0A815PHH3</accession>
<evidence type="ECO:0000256" key="1">
    <source>
        <dbReference type="SAM" id="MobiDB-lite"/>
    </source>
</evidence>
<evidence type="ECO:0000313" key="3">
    <source>
        <dbReference type="EMBL" id="CAF4323135.1"/>
    </source>
</evidence>
<name>A0A815PHH3_9BILA</name>
<gene>
    <name evidence="2" type="ORF">GPM918_LOCUS34676</name>
    <name evidence="3" type="ORF">SRO942_LOCUS35379</name>
</gene>
<dbReference type="EMBL" id="CAJNOQ010019398">
    <property type="protein sequence ID" value="CAF1449394.1"/>
    <property type="molecule type" value="Genomic_DNA"/>
</dbReference>
<dbReference type="AlphaFoldDB" id="A0A815PHH3"/>
<evidence type="ECO:0000313" key="4">
    <source>
        <dbReference type="Proteomes" id="UP000663829"/>
    </source>
</evidence>
<comment type="caution">
    <text evidence="2">The sequence shown here is derived from an EMBL/GenBank/DDBJ whole genome shotgun (WGS) entry which is preliminary data.</text>
</comment>
<feature type="non-terminal residue" evidence="2">
    <location>
        <position position="1"/>
    </location>
</feature>
<evidence type="ECO:0000313" key="2">
    <source>
        <dbReference type="EMBL" id="CAF1449394.1"/>
    </source>
</evidence>
<sequence>AVKQLGADYRELDVGGSNGYIKSDGIWGRLAERTQIPKKDTYETRKWLYATWQGNRRKVRTTFFNTQVNDLLENLSRTSDKDEQDNHLHVETMPNNASLLTIPSTVPKAMRSKDILAPRYVHHFAMNYDGRGHCKGEKCPVEGYDRSDKNHPSKEETMARQLTGDVREAMVKQVQKIGALGVYERNLRYANEDPLKESNFTEVPSIDVLTTAKQQYNKKYRLYEDYFKELRMFGFFTRCTDDESEDIKGYIQTNDEWPFSVHFFTEVQLDRFVKYCKTEKYSTLHIDATGSVVRQLKHQKDVFFYCMVFQDKNSPIMPHSGALLRDYTAASITSYFNFFRGKIAIRSKVARPAFVVIDFSAALINSVLASKSDSSEFDIEPYLQESDVKDDKSMKQDFLDETDITTNPIIHQSPFNVKACANIPNLRQIIQQEELHKEPSDKFGIAQSSCDREKPRVKLDDLNVKDEWQRRARSNTTNGKSRFYFNDKLSQTNACKLSKGKMNKQIIAFDDSSIPTKKEHSPTNMPVNVDGPLSDSSHNSINDHSLEFSIVSSNAL</sequence>
<protein>
    <submittedName>
        <fullName evidence="2">Uncharacterized protein</fullName>
    </submittedName>
</protein>
<dbReference type="EMBL" id="CAJOBC010084845">
    <property type="protein sequence ID" value="CAF4323135.1"/>
    <property type="molecule type" value="Genomic_DNA"/>
</dbReference>
<proteinExistence type="predicted"/>
<organism evidence="2 4">
    <name type="scientific">Didymodactylos carnosus</name>
    <dbReference type="NCBI Taxonomy" id="1234261"/>
    <lineage>
        <taxon>Eukaryota</taxon>
        <taxon>Metazoa</taxon>
        <taxon>Spiralia</taxon>
        <taxon>Gnathifera</taxon>
        <taxon>Rotifera</taxon>
        <taxon>Eurotatoria</taxon>
        <taxon>Bdelloidea</taxon>
        <taxon>Philodinida</taxon>
        <taxon>Philodinidae</taxon>
        <taxon>Didymodactylos</taxon>
    </lineage>
</organism>
<reference evidence="2" key="1">
    <citation type="submission" date="2021-02" db="EMBL/GenBank/DDBJ databases">
        <authorList>
            <person name="Nowell W R."/>
        </authorList>
    </citation>
    <scope>NUCLEOTIDE SEQUENCE</scope>
</reference>
<keyword evidence="4" id="KW-1185">Reference proteome</keyword>
<dbReference type="Proteomes" id="UP000663829">
    <property type="component" value="Unassembled WGS sequence"/>
</dbReference>
<feature type="region of interest" description="Disordered" evidence="1">
    <location>
        <begin position="511"/>
        <end position="540"/>
    </location>
</feature>
<dbReference type="Proteomes" id="UP000681722">
    <property type="component" value="Unassembled WGS sequence"/>
</dbReference>